<organism evidence="2 3">
    <name type="scientific">Adineta ricciae</name>
    <name type="common">Rotifer</name>
    <dbReference type="NCBI Taxonomy" id="249248"/>
    <lineage>
        <taxon>Eukaryota</taxon>
        <taxon>Metazoa</taxon>
        <taxon>Spiralia</taxon>
        <taxon>Gnathifera</taxon>
        <taxon>Rotifera</taxon>
        <taxon>Eurotatoria</taxon>
        <taxon>Bdelloidea</taxon>
        <taxon>Adinetida</taxon>
        <taxon>Adinetidae</taxon>
        <taxon>Adineta</taxon>
    </lineage>
</organism>
<feature type="region of interest" description="Disordered" evidence="1">
    <location>
        <begin position="18"/>
        <end position="38"/>
    </location>
</feature>
<evidence type="ECO:0000313" key="3">
    <source>
        <dbReference type="Proteomes" id="UP000663852"/>
    </source>
</evidence>
<reference evidence="2" key="1">
    <citation type="submission" date="2021-02" db="EMBL/GenBank/DDBJ databases">
        <authorList>
            <person name="Nowell W R."/>
        </authorList>
    </citation>
    <scope>NUCLEOTIDE SEQUENCE</scope>
</reference>
<name>A0A815VTT3_ADIRI</name>
<dbReference type="Proteomes" id="UP000663852">
    <property type="component" value="Unassembled WGS sequence"/>
</dbReference>
<protein>
    <submittedName>
        <fullName evidence="2">Uncharacterized protein</fullName>
    </submittedName>
</protein>
<dbReference type="EMBL" id="CAJNOJ010000971">
    <property type="protein sequence ID" value="CAF1536473.1"/>
    <property type="molecule type" value="Genomic_DNA"/>
</dbReference>
<proteinExistence type="predicted"/>
<dbReference type="AlphaFoldDB" id="A0A815VTT3"/>
<gene>
    <name evidence="2" type="ORF">EDS130_LOCUS44987</name>
</gene>
<evidence type="ECO:0000256" key="1">
    <source>
        <dbReference type="SAM" id="MobiDB-lite"/>
    </source>
</evidence>
<accession>A0A815VTT3</accession>
<sequence length="120" mass="14267">MEKLEQVTYQNLHQHLINKSTRREHQRKQQASNINQYQHTSKKRIRVYYTFETGPMLKFTDELQSLWKKHYQDNHPIMKHVALQIAPISNRNLNQLLVKKKPSQAMLINVPCNTATTTQD</sequence>
<evidence type="ECO:0000313" key="2">
    <source>
        <dbReference type="EMBL" id="CAF1536473.1"/>
    </source>
</evidence>
<feature type="compositionally biased region" description="Polar residues" evidence="1">
    <location>
        <begin position="29"/>
        <end position="38"/>
    </location>
</feature>
<comment type="caution">
    <text evidence="2">The sequence shown here is derived from an EMBL/GenBank/DDBJ whole genome shotgun (WGS) entry which is preliminary data.</text>
</comment>